<protein>
    <recommendedName>
        <fullName evidence="9">Peptidase M14 domain-containing protein</fullName>
    </recommendedName>
</protein>
<evidence type="ECO:0000256" key="8">
    <source>
        <dbReference type="SAM" id="MobiDB-lite"/>
    </source>
</evidence>
<dbReference type="PRINTS" id="PR00765">
    <property type="entry name" value="CRBOXYPTASEA"/>
</dbReference>
<dbReference type="PROSITE" id="PS52035">
    <property type="entry name" value="PEPTIDASE_M14"/>
    <property type="match status" value="1"/>
</dbReference>
<dbReference type="Gene3D" id="3.40.630.10">
    <property type="entry name" value="Zn peptidases"/>
    <property type="match status" value="1"/>
</dbReference>
<keyword evidence="3" id="KW-0645">Protease</keyword>
<dbReference type="GO" id="GO:0004181">
    <property type="term" value="F:metallocarboxypeptidase activity"/>
    <property type="evidence" value="ECO:0007669"/>
    <property type="project" value="InterPro"/>
</dbReference>
<evidence type="ECO:0000256" key="2">
    <source>
        <dbReference type="ARBA" id="ARBA00005988"/>
    </source>
</evidence>
<accession>A0A6J4TXB2</accession>
<dbReference type="InterPro" id="IPR000834">
    <property type="entry name" value="Peptidase_M14"/>
</dbReference>
<dbReference type="PANTHER" id="PTHR11705:SF143">
    <property type="entry name" value="SLL0236 PROTEIN"/>
    <property type="match status" value="1"/>
</dbReference>
<name>A0A6J4TXB2_9BACT</name>
<dbReference type="GO" id="GO:0005615">
    <property type="term" value="C:extracellular space"/>
    <property type="evidence" value="ECO:0007669"/>
    <property type="project" value="TreeGrafter"/>
</dbReference>
<proteinExistence type="inferred from homology"/>
<evidence type="ECO:0000259" key="9">
    <source>
        <dbReference type="PROSITE" id="PS52035"/>
    </source>
</evidence>
<gene>
    <name evidence="10" type="ORF">AVDCRST_MAG49-335</name>
</gene>
<reference evidence="10" key="1">
    <citation type="submission" date="2020-02" db="EMBL/GenBank/DDBJ databases">
        <authorList>
            <person name="Meier V. D."/>
        </authorList>
    </citation>
    <scope>NUCLEOTIDE SEQUENCE</scope>
    <source>
        <strain evidence="10">AVDCRST_MAG49</strain>
    </source>
</reference>
<evidence type="ECO:0000256" key="7">
    <source>
        <dbReference type="PROSITE-ProRule" id="PRU01379"/>
    </source>
</evidence>
<evidence type="ECO:0000256" key="6">
    <source>
        <dbReference type="ARBA" id="ARBA00023049"/>
    </source>
</evidence>
<evidence type="ECO:0000313" key="10">
    <source>
        <dbReference type="EMBL" id="CAA9534839.1"/>
    </source>
</evidence>
<keyword evidence="5" id="KW-0862">Zinc</keyword>
<feature type="region of interest" description="Disordered" evidence="8">
    <location>
        <begin position="143"/>
        <end position="167"/>
    </location>
</feature>
<keyword evidence="6" id="KW-0482">Metalloprotease</keyword>
<evidence type="ECO:0000256" key="1">
    <source>
        <dbReference type="ARBA" id="ARBA00001947"/>
    </source>
</evidence>
<sequence>MAQPAVGKANETPDRYVAPSAEFRADRYYRYAELTDLLHSWAAAYPELAAVESIGKSYEGRDIWALTLTNRATGPDAEKPAYYVDANIHAGEVTGSAVALFTAHHLLTGYGDDPRATRLLDETALYVVPRIGVDGAERYLASPEQMRSSVRPWPEPEPQDGVQREDLDGDGWVTQMRVRDPHGPWKVSTRDPRLMVRRGPDETGGEYYFVFPEGTIKDYDGGEVKVAPPLWGLDNNRNFPARWGPEWEQRGAGAYPLSEPETRAVADFMLAHPNIHGTQHYHTFSGVILRASALRADEDLAKADLKTYKALAELGTEETGYRVVSIFHDFAYDKKKPMMGNHLDWVFDSLGCFGFATELWSLPAKAGIEVVDFLKFFDERSEDDDLAMLKVLDQQLGGSGYKPWVPFEHPQLGPVEIGGWEFKFTFQNPPGPFLEEECRRNAGFTLRAMGTAPRLELVEASTEPLGGDLHKVAAVVGNAGFLPTYVSESGKATGRIKPVSATLGLGDGMALVGGEEETELGHLMGRADQYEAFSVFPAYGNSTRRRVEWIVRAPDAGTVTVTATSPKGGVVRRELTLGTVG</sequence>
<evidence type="ECO:0000256" key="4">
    <source>
        <dbReference type="ARBA" id="ARBA00022801"/>
    </source>
</evidence>
<comment type="similarity">
    <text evidence="2 7">Belongs to the peptidase M14 family.</text>
</comment>
<dbReference type="Pfam" id="PF00246">
    <property type="entry name" value="Peptidase_M14"/>
    <property type="match status" value="1"/>
</dbReference>
<feature type="active site" description="Proton donor/acceptor" evidence="7">
    <location>
        <position position="358"/>
    </location>
</feature>
<dbReference type="GO" id="GO:0008270">
    <property type="term" value="F:zinc ion binding"/>
    <property type="evidence" value="ECO:0007669"/>
    <property type="project" value="InterPro"/>
</dbReference>
<dbReference type="SMART" id="SM00631">
    <property type="entry name" value="Zn_pept"/>
    <property type="match status" value="1"/>
</dbReference>
<dbReference type="EMBL" id="CADCWG010000014">
    <property type="protein sequence ID" value="CAA9534839.1"/>
    <property type="molecule type" value="Genomic_DNA"/>
</dbReference>
<dbReference type="SUPFAM" id="SSF53187">
    <property type="entry name" value="Zn-dependent exopeptidases"/>
    <property type="match status" value="1"/>
</dbReference>
<keyword evidence="4" id="KW-0378">Hydrolase</keyword>
<evidence type="ECO:0000256" key="3">
    <source>
        <dbReference type="ARBA" id="ARBA00022670"/>
    </source>
</evidence>
<evidence type="ECO:0000256" key="5">
    <source>
        <dbReference type="ARBA" id="ARBA00022833"/>
    </source>
</evidence>
<organism evidence="10">
    <name type="scientific">uncultured Thermomicrobiales bacterium</name>
    <dbReference type="NCBI Taxonomy" id="1645740"/>
    <lineage>
        <taxon>Bacteria</taxon>
        <taxon>Pseudomonadati</taxon>
        <taxon>Thermomicrobiota</taxon>
        <taxon>Thermomicrobia</taxon>
        <taxon>Thermomicrobiales</taxon>
        <taxon>environmental samples</taxon>
    </lineage>
</organism>
<dbReference type="PANTHER" id="PTHR11705">
    <property type="entry name" value="PROTEASE FAMILY M14 CARBOXYPEPTIDASE A,B"/>
    <property type="match status" value="1"/>
</dbReference>
<dbReference type="CDD" id="cd06905">
    <property type="entry name" value="M14-like"/>
    <property type="match status" value="1"/>
</dbReference>
<dbReference type="AlphaFoldDB" id="A0A6J4TXB2"/>
<feature type="domain" description="Peptidase M14" evidence="9">
    <location>
        <begin position="27"/>
        <end position="381"/>
    </location>
</feature>
<dbReference type="GO" id="GO:0006508">
    <property type="term" value="P:proteolysis"/>
    <property type="evidence" value="ECO:0007669"/>
    <property type="project" value="UniProtKB-KW"/>
</dbReference>
<comment type="cofactor">
    <cofactor evidence="1">
        <name>Zn(2+)</name>
        <dbReference type="ChEBI" id="CHEBI:29105"/>
    </cofactor>
</comment>